<evidence type="ECO:0000256" key="1">
    <source>
        <dbReference type="ARBA" id="ARBA00004196"/>
    </source>
</evidence>
<keyword evidence="2 3" id="KW-0175">Coiled coil</keyword>
<feature type="chain" id="PRO_5046221814" description="HlyD family efflux transporter periplasmic adaptor subunit" evidence="4">
    <location>
        <begin position="18"/>
        <end position="317"/>
    </location>
</feature>
<feature type="coiled-coil region" evidence="3">
    <location>
        <begin position="99"/>
        <end position="152"/>
    </location>
</feature>
<proteinExistence type="predicted"/>
<sequence>MRRLMLAFALVSPLCFAESFLLSGQVKTQDSQVFYAPKTDNWRVQLKWMLPEGDVAKPGDVVVVFDSAGIEGKIEQAKAGLISAEDELFRVTSESNQKLIEAEHQVKRTKLLLDKAKIDAGIGKDYISAFDYEKYQLNYEKAIVEYAKATERLKQVKLSNQVAIKKKELEIAKNKTELAYQQSKLSKMRLTAQDEGAILYGKHPWNGEKVFVGMTAQPSWKIAEIPSGNNLYIEAWLHEVDFQKVKKGQRASFIFDAHPARSFDTELVDVASQPEERTMWGDDVYYRLKFKYSLKPDFTVLPGMSVQIEVKEGANAS</sequence>
<dbReference type="PANTHER" id="PTHR32347:SF23">
    <property type="entry name" value="BLL5650 PROTEIN"/>
    <property type="match status" value="1"/>
</dbReference>
<keyword evidence="6" id="KW-1185">Reference proteome</keyword>
<organism evidence="5 6">
    <name type="scientific">Thalassotalea loyana</name>
    <dbReference type="NCBI Taxonomy" id="280483"/>
    <lineage>
        <taxon>Bacteria</taxon>
        <taxon>Pseudomonadati</taxon>
        <taxon>Pseudomonadota</taxon>
        <taxon>Gammaproteobacteria</taxon>
        <taxon>Alteromonadales</taxon>
        <taxon>Colwelliaceae</taxon>
        <taxon>Thalassotalea</taxon>
    </lineage>
</organism>
<accession>A0ABQ6HE86</accession>
<evidence type="ECO:0000313" key="5">
    <source>
        <dbReference type="EMBL" id="GLX85835.1"/>
    </source>
</evidence>
<evidence type="ECO:0008006" key="7">
    <source>
        <dbReference type="Google" id="ProtNLM"/>
    </source>
</evidence>
<evidence type="ECO:0000256" key="4">
    <source>
        <dbReference type="SAM" id="SignalP"/>
    </source>
</evidence>
<protein>
    <recommendedName>
        <fullName evidence="7">HlyD family efflux transporter periplasmic adaptor subunit</fullName>
    </recommendedName>
</protein>
<feature type="signal peptide" evidence="4">
    <location>
        <begin position="1"/>
        <end position="17"/>
    </location>
</feature>
<evidence type="ECO:0000256" key="2">
    <source>
        <dbReference type="ARBA" id="ARBA00023054"/>
    </source>
</evidence>
<name>A0ABQ6HE86_9GAMM</name>
<gene>
    <name evidence="5" type="ORF">tloyanaT_20870</name>
</gene>
<comment type="caution">
    <text evidence="5">The sequence shown here is derived from an EMBL/GenBank/DDBJ whole genome shotgun (WGS) entry which is preliminary data.</text>
</comment>
<evidence type="ECO:0000256" key="3">
    <source>
        <dbReference type="SAM" id="Coils"/>
    </source>
</evidence>
<dbReference type="Proteomes" id="UP001157134">
    <property type="component" value="Unassembled WGS sequence"/>
</dbReference>
<dbReference type="PANTHER" id="PTHR32347">
    <property type="entry name" value="EFFLUX SYSTEM COMPONENT YKNX-RELATED"/>
    <property type="match status" value="1"/>
</dbReference>
<reference evidence="5 6" key="1">
    <citation type="submission" date="2023-03" db="EMBL/GenBank/DDBJ databases">
        <title>Thalassotalea loyana LMG 22536T draft genome sequence.</title>
        <authorList>
            <person name="Sawabe T."/>
        </authorList>
    </citation>
    <scope>NUCLEOTIDE SEQUENCE [LARGE SCALE GENOMIC DNA]</scope>
    <source>
        <strain evidence="5 6">LMG 22536</strain>
    </source>
</reference>
<comment type="subcellular location">
    <subcellularLocation>
        <location evidence="1">Cell envelope</location>
    </subcellularLocation>
</comment>
<evidence type="ECO:0000313" key="6">
    <source>
        <dbReference type="Proteomes" id="UP001157134"/>
    </source>
</evidence>
<dbReference type="EMBL" id="BSSV01000004">
    <property type="protein sequence ID" value="GLX85835.1"/>
    <property type="molecule type" value="Genomic_DNA"/>
</dbReference>
<dbReference type="Gene3D" id="2.40.30.170">
    <property type="match status" value="1"/>
</dbReference>
<keyword evidence="4" id="KW-0732">Signal</keyword>
<dbReference type="InterPro" id="IPR050465">
    <property type="entry name" value="UPF0194_transport"/>
</dbReference>
<dbReference type="RefSeq" id="WP_284298319.1">
    <property type="nucleotide sequence ID" value="NZ_BSSV01000004.1"/>
</dbReference>